<keyword evidence="1" id="KW-0812">Transmembrane</keyword>
<evidence type="ECO:0000313" key="2">
    <source>
        <dbReference type="EMBL" id="KAF4301121.1"/>
    </source>
</evidence>
<keyword evidence="4" id="KW-1185">Reference proteome</keyword>
<feature type="transmembrane region" description="Helical" evidence="1">
    <location>
        <begin position="78"/>
        <end position="102"/>
    </location>
</feature>
<sequence length="131" mass="14396">MVQHASDTPCIIEIPEDLFDPPEELNGTPNEGATLEDPVSARPIRATSAIVAAIRWLLVHILAFPSQSRNMFNLSGKTIANIGWMVVCATMSISFIALAPAFRDQETSDQALRLAKWTAKKDFKEACKDLP</sequence>
<accession>A0A8H4ISX1</accession>
<dbReference type="EMBL" id="WWBZ02000040">
    <property type="protein sequence ID" value="KAF4305678.1"/>
    <property type="molecule type" value="Genomic_DNA"/>
</dbReference>
<dbReference type="Proteomes" id="UP000572817">
    <property type="component" value="Unassembled WGS sequence"/>
</dbReference>
<dbReference type="EMBL" id="WWBZ02000082">
    <property type="protein sequence ID" value="KAF4301121.1"/>
    <property type="molecule type" value="Genomic_DNA"/>
</dbReference>
<dbReference type="OrthoDB" id="194358at2759"/>
<protein>
    <submittedName>
        <fullName evidence="3">Uncharacterized protein</fullName>
    </submittedName>
</protein>
<evidence type="ECO:0000256" key="1">
    <source>
        <dbReference type="SAM" id="Phobius"/>
    </source>
</evidence>
<evidence type="ECO:0000313" key="3">
    <source>
        <dbReference type="EMBL" id="KAF4305678.1"/>
    </source>
</evidence>
<organism evidence="3 4">
    <name type="scientific">Botryosphaeria dothidea</name>
    <dbReference type="NCBI Taxonomy" id="55169"/>
    <lineage>
        <taxon>Eukaryota</taxon>
        <taxon>Fungi</taxon>
        <taxon>Dikarya</taxon>
        <taxon>Ascomycota</taxon>
        <taxon>Pezizomycotina</taxon>
        <taxon>Dothideomycetes</taxon>
        <taxon>Dothideomycetes incertae sedis</taxon>
        <taxon>Botryosphaeriales</taxon>
        <taxon>Botryosphaeriaceae</taxon>
        <taxon>Botryosphaeria</taxon>
    </lineage>
</organism>
<comment type="caution">
    <text evidence="3">The sequence shown here is derived from an EMBL/GenBank/DDBJ whole genome shotgun (WGS) entry which is preliminary data.</text>
</comment>
<dbReference type="AlphaFoldDB" id="A0A8H4ISX1"/>
<name>A0A8H4ISX1_9PEZI</name>
<proteinExistence type="predicted"/>
<keyword evidence="1" id="KW-1133">Transmembrane helix</keyword>
<gene>
    <name evidence="3" type="ORF">GTA08_BOTSDO07155</name>
    <name evidence="2" type="ORF">GTA08_BOTSDO11350</name>
</gene>
<evidence type="ECO:0000313" key="4">
    <source>
        <dbReference type="Proteomes" id="UP000572817"/>
    </source>
</evidence>
<reference evidence="3 4" key="1">
    <citation type="submission" date="2020-04" db="EMBL/GenBank/DDBJ databases">
        <title>Genome Assembly and Annotation of Botryosphaeria dothidea sdau 11-99, a Latent Pathogen of Apple Fruit Ring Rot in China.</title>
        <authorList>
            <person name="Yu C."/>
            <person name="Diao Y."/>
            <person name="Lu Q."/>
            <person name="Zhao J."/>
            <person name="Cui S."/>
            <person name="Peng C."/>
            <person name="He B."/>
            <person name="Liu H."/>
        </authorList>
    </citation>
    <scope>NUCLEOTIDE SEQUENCE [LARGE SCALE GENOMIC DNA]</scope>
    <source>
        <strain evidence="3">Sdau11-99</strain>
        <strain evidence="4">sdau11-99</strain>
    </source>
</reference>
<keyword evidence="1" id="KW-0472">Membrane</keyword>